<feature type="domain" description="GATA-type" evidence="11">
    <location>
        <begin position="7"/>
        <end position="40"/>
    </location>
</feature>
<keyword evidence="7" id="KW-0804">Transcription</keyword>
<evidence type="ECO:0000256" key="1">
    <source>
        <dbReference type="ARBA" id="ARBA00004123"/>
    </source>
</evidence>
<comment type="subcellular location">
    <subcellularLocation>
        <location evidence="1">Nucleus</location>
    </subcellularLocation>
</comment>
<evidence type="ECO:0000256" key="5">
    <source>
        <dbReference type="ARBA" id="ARBA00023015"/>
    </source>
</evidence>
<accession>A0AAW1GXU5</accession>
<keyword evidence="2" id="KW-0479">Metal-binding</keyword>
<dbReference type="SUPFAM" id="SSF57716">
    <property type="entry name" value="Glucocorticoid receptor-like (DNA-binding domain)"/>
    <property type="match status" value="1"/>
</dbReference>
<reference evidence="13" key="1">
    <citation type="submission" date="2024-03" db="EMBL/GenBank/DDBJ databases">
        <title>WGS assembly of Saponaria officinalis var. Norfolk2.</title>
        <authorList>
            <person name="Jenkins J."/>
            <person name="Shu S."/>
            <person name="Grimwood J."/>
            <person name="Barry K."/>
            <person name="Goodstein D."/>
            <person name="Schmutz J."/>
            <person name="Leebens-Mack J."/>
            <person name="Osbourn A."/>
        </authorList>
    </citation>
    <scope>NUCLEOTIDE SEQUENCE [LARGE SCALE GENOMIC DNA]</scope>
    <source>
        <strain evidence="13">JIC</strain>
    </source>
</reference>
<keyword evidence="6" id="KW-0238">DNA-binding</keyword>
<dbReference type="GO" id="GO:0006355">
    <property type="term" value="P:regulation of DNA-templated transcription"/>
    <property type="evidence" value="ECO:0007669"/>
    <property type="project" value="InterPro"/>
</dbReference>
<evidence type="ECO:0000256" key="4">
    <source>
        <dbReference type="ARBA" id="ARBA00022833"/>
    </source>
</evidence>
<feature type="region of interest" description="Disordered" evidence="10">
    <location>
        <begin position="101"/>
        <end position="122"/>
    </location>
</feature>
<evidence type="ECO:0000256" key="2">
    <source>
        <dbReference type="ARBA" id="ARBA00022723"/>
    </source>
</evidence>
<dbReference type="Pfam" id="PF00320">
    <property type="entry name" value="GATA"/>
    <property type="match status" value="1"/>
</dbReference>
<dbReference type="CDD" id="cd00202">
    <property type="entry name" value="ZnF_GATA"/>
    <property type="match status" value="1"/>
</dbReference>
<organism evidence="13 14">
    <name type="scientific">Saponaria officinalis</name>
    <name type="common">Common soapwort</name>
    <name type="synonym">Lychnis saponaria</name>
    <dbReference type="NCBI Taxonomy" id="3572"/>
    <lineage>
        <taxon>Eukaryota</taxon>
        <taxon>Viridiplantae</taxon>
        <taxon>Streptophyta</taxon>
        <taxon>Embryophyta</taxon>
        <taxon>Tracheophyta</taxon>
        <taxon>Spermatophyta</taxon>
        <taxon>Magnoliopsida</taxon>
        <taxon>eudicotyledons</taxon>
        <taxon>Gunneridae</taxon>
        <taxon>Pentapetalae</taxon>
        <taxon>Caryophyllales</taxon>
        <taxon>Caryophyllaceae</taxon>
        <taxon>Caryophylleae</taxon>
        <taxon>Saponaria</taxon>
    </lineage>
</organism>
<dbReference type="AlphaFoldDB" id="A0AAW1GXU5"/>
<evidence type="ECO:0008006" key="15">
    <source>
        <dbReference type="Google" id="ProtNLM"/>
    </source>
</evidence>
<evidence type="ECO:0000313" key="14">
    <source>
        <dbReference type="Proteomes" id="UP001443914"/>
    </source>
</evidence>
<dbReference type="PANTHER" id="PTHR46855:SF1">
    <property type="entry name" value="GATA TRANSCRIPTION FACTOR 26"/>
    <property type="match status" value="1"/>
</dbReference>
<evidence type="ECO:0000256" key="8">
    <source>
        <dbReference type="ARBA" id="ARBA00023242"/>
    </source>
</evidence>
<feature type="compositionally biased region" description="Low complexity" evidence="10">
    <location>
        <begin position="112"/>
        <end position="122"/>
    </location>
</feature>
<dbReference type="InterPro" id="IPR000679">
    <property type="entry name" value="Znf_GATA"/>
</dbReference>
<dbReference type="PROSITE" id="PS00344">
    <property type="entry name" value="GATA_ZN_FINGER_1"/>
    <property type="match status" value="1"/>
</dbReference>
<dbReference type="GO" id="GO:0005634">
    <property type="term" value="C:nucleus"/>
    <property type="evidence" value="ECO:0007669"/>
    <property type="project" value="UniProtKB-SubCell"/>
</dbReference>
<keyword evidence="14" id="KW-1185">Reference proteome</keyword>
<gene>
    <name evidence="13" type="ORF">RND81_13G023400</name>
</gene>
<keyword evidence="8" id="KW-0539">Nucleus</keyword>
<proteinExistence type="predicted"/>
<evidence type="ECO:0000259" key="12">
    <source>
        <dbReference type="PROSITE" id="PS51916"/>
    </source>
</evidence>
<dbReference type="PROSITE" id="PS51916">
    <property type="entry name" value="DEUBAD"/>
    <property type="match status" value="1"/>
</dbReference>
<dbReference type="Pfam" id="PF13919">
    <property type="entry name" value="ASXH"/>
    <property type="match status" value="1"/>
</dbReference>
<dbReference type="EMBL" id="JBDFQZ010000013">
    <property type="protein sequence ID" value="KAK9667954.1"/>
    <property type="molecule type" value="Genomic_DNA"/>
</dbReference>
<dbReference type="GO" id="GO:0008270">
    <property type="term" value="F:zinc ion binding"/>
    <property type="evidence" value="ECO:0007669"/>
    <property type="project" value="UniProtKB-KW"/>
</dbReference>
<dbReference type="Proteomes" id="UP001443914">
    <property type="component" value="Unassembled WGS sequence"/>
</dbReference>
<dbReference type="SMART" id="SM00401">
    <property type="entry name" value="ZnF_GATA"/>
    <property type="match status" value="1"/>
</dbReference>
<dbReference type="GO" id="GO:0043565">
    <property type="term" value="F:sequence-specific DNA binding"/>
    <property type="evidence" value="ECO:0007669"/>
    <property type="project" value="InterPro"/>
</dbReference>
<evidence type="ECO:0000256" key="9">
    <source>
        <dbReference type="PROSITE-ProRule" id="PRU00094"/>
    </source>
</evidence>
<dbReference type="InterPro" id="IPR044589">
    <property type="entry name" value="GATA26/27"/>
</dbReference>
<comment type="caution">
    <text evidence="13">The sequence shown here is derived from an EMBL/GenBank/DDBJ whole genome shotgun (WGS) entry which is preliminary data.</text>
</comment>
<dbReference type="InterPro" id="IPR013088">
    <property type="entry name" value="Znf_NHR/GATA"/>
</dbReference>
<evidence type="ECO:0000313" key="13">
    <source>
        <dbReference type="EMBL" id="KAK9667954.1"/>
    </source>
</evidence>
<dbReference type="PROSITE" id="PS50114">
    <property type="entry name" value="GATA_ZN_FINGER_2"/>
    <property type="match status" value="1"/>
</dbReference>
<name>A0AAW1GXU5_SAPOF</name>
<feature type="domain" description="DEUBAD" evidence="12">
    <location>
        <begin position="295"/>
        <end position="408"/>
    </location>
</feature>
<evidence type="ECO:0000256" key="10">
    <source>
        <dbReference type="SAM" id="MobiDB-lite"/>
    </source>
</evidence>
<dbReference type="PANTHER" id="PTHR46855">
    <property type="entry name" value="OSJNBB0038F03.10 PROTEIN"/>
    <property type="match status" value="1"/>
</dbReference>
<keyword evidence="4" id="KW-0862">Zinc</keyword>
<feature type="region of interest" description="Disordered" evidence="10">
    <location>
        <begin position="524"/>
        <end position="544"/>
    </location>
</feature>
<keyword evidence="3 9" id="KW-0863">Zinc-finger</keyword>
<evidence type="ECO:0000256" key="6">
    <source>
        <dbReference type="ARBA" id="ARBA00023125"/>
    </source>
</evidence>
<evidence type="ECO:0000259" key="11">
    <source>
        <dbReference type="PROSITE" id="PS50114"/>
    </source>
</evidence>
<protein>
    <recommendedName>
        <fullName evidence="15">GATA transcription factor</fullName>
    </recommendedName>
</protein>
<dbReference type="Gene3D" id="3.30.50.10">
    <property type="entry name" value="Erythroid Transcription Factor GATA-1, subunit A"/>
    <property type="match status" value="1"/>
</dbReference>
<evidence type="ECO:0000256" key="3">
    <source>
        <dbReference type="ARBA" id="ARBA00022771"/>
    </source>
</evidence>
<evidence type="ECO:0000256" key="7">
    <source>
        <dbReference type="ARBA" id="ARBA00023163"/>
    </source>
</evidence>
<dbReference type="InterPro" id="IPR044867">
    <property type="entry name" value="DEUBAD_dom"/>
</dbReference>
<dbReference type="InterPro" id="IPR028020">
    <property type="entry name" value="ASX_DEUBAD_dom"/>
</dbReference>
<keyword evidence="5" id="KW-0805">Transcription regulation</keyword>
<sequence>MGKKGPCYHCGVANTPLWRNGPPEKPVLCNACGSRWRTKGTLANYTPLHSRLDPDDREDHRVIKMKSISLKKKDEKPNKRKLNYEDTRAIDGEFTPDYNLGYQKNIDEDTSNRSSSGSAISNESCAQFGSADASDLTGPSKSIARDALIPSWKRTCVTRPKQSSVEKLTKDLYTILHEQASQFSGSSEEDLLYESEAPMVSVEIGHGSVLIRHPSSVAREEESEASSLSVDNKFCRADESYSKIALMSSPNDSMSVNNSRSRVGEVRKLNGQILPFDHLQRDKYNHEKLQVLCNRKSPLSYIDLTEIVKIDVFRGCLTDEEQEGLLKYLPSVDTSAGFDSLESAFSSSHFIEDLSSFQRLLADGVLDNSFPGVKTEDCNVLKRLALSNTSKCKWVNHYNMLENKGAEERSEEQISQSRVKSCFAGPVVSGKRLRESNYGNLGPDVKATIKIPKKALPKKDYKSKEASYLTSTPRNVFSLPTDGSSLILDSMHYEDETSDHDLLLDVPSNGSFPQAELLLCPASSFGSQQGSASSSSIHPSHTRT</sequence>
<feature type="compositionally biased region" description="Low complexity" evidence="10">
    <location>
        <begin position="524"/>
        <end position="536"/>
    </location>
</feature>